<sequence length="802" mass="92850">MEEKKFKYSVTNRIFNEKLGDGLFKNVYNSMAPTETNINDFSRLILKPNAHSWCGGVFSGLIKDDNWIESSIIGMDFDKGEITLEEVYSKFKEFDIIPNLHYDTFSSSEQLHKFRVVLFFDSPITCIKMYTKIMRTLEKLFSTDPNCKNPSRIFYGGTNINVTNENPLSLEYFIQFIDINTIARDNNLTRSIIDITSIDANFCKPLYSNDKNVHFLASHNKLNCTSIAGEKVINWDQACEKIKILNDFNSGKWLYHQELLGLATNLMYVRGGLKKMKSIMNKFNKSGETDYSKNNFAILPYVKYKGYNPIPVHRFSSYQEDQEIHDIITEVLNIRGHIEILKPVKNISLKEAEDKMISKFTEVISNEETGKTYIFSLPTAIGKTRLLENLEKCIIALPTNHLKNEIKERMNVAYSYSPDMIQFKDPFLNKKIEYFYQIGLPKKSMKTIRNVAEGKDPSNKEDVQLAIDYCHQLDLCDNPEITVLSTHKRIINSDSLLHKTVIFDEDPLNTLIEIKTTSVKDIVGVQYLYKPLKSVTDYLLGLKEGIYETPLFDIDEDDLFKFIDDKRILETNVFDFLNSKFFIKHEDFIHYIMKKELPKNTKNIILSATIPIDFYKKLYPNIEFESIDIRNVEQVGKVIQYTRRSCSRSGLERYGHSVSVEVGDQTVITFQKLKGLFKNPTQDIHFGNCSGYDYLSGKDLTVVGTPHRNNIEYFLLAKLMGVKFDYFNSPFRYQKIEYNGFKFMFNTFDNEDLRKIQLPLIESDLIQAVGRARTLRNECIAEVYSGLPLSIADEFIIKKKSA</sequence>
<accession>A0A1H7WBF6</accession>
<keyword evidence="2" id="KW-1185">Reference proteome</keyword>
<name>A0A1H7WBF6_9FLAO</name>
<dbReference type="AlphaFoldDB" id="A0A1H7WBF6"/>
<evidence type="ECO:0000313" key="1">
    <source>
        <dbReference type="EMBL" id="SEM18409.1"/>
    </source>
</evidence>
<dbReference type="EMBL" id="FOBV01000001">
    <property type="protein sequence ID" value="SEM18409.1"/>
    <property type="molecule type" value="Genomic_DNA"/>
</dbReference>
<dbReference type="STRING" id="295069.SAMN05421856_101605"/>
<protein>
    <submittedName>
        <fullName evidence="1">Uncharacterized protein</fullName>
    </submittedName>
</protein>
<organism evidence="1 2">
    <name type="scientific">Chryseobacterium taichungense</name>
    <dbReference type="NCBI Taxonomy" id="295069"/>
    <lineage>
        <taxon>Bacteria</taxon>
        <taxon>Pseudomonadati</taxon>
        <taxon>Bacteroidota</taxon>
        <taxon>Flavobacteriia</taxon>
        <taxon>Flavobacteriales</taxon>
        <taxon>Weeksellaceae</taxon>
        <taxon>Chryseobacterium group</taxon>
        <taxon>Chryseobacterium</taxon>
    </lineage>
</organism>
<evidence type="ECO:0000313" key="2">
    <source>
        <dbReference type="Proteomes" id="UP000199450"/>
    </source>
</evidence>
<dbReference type="OrthoDB" id="581132at2"/>
<dbReference type="Proteomes" id="UP000199450">
    <property type="component" value="Unassembled WGS sequence"/>
</dbReference>
<proteinExistence type="predicted"/>
<gene>
    <name evidence="1" type="ORF">SAMN05421856_101605</name>
</gene>
<reference evidence="2" key="1">
    <citation type="submission" date="2016-10" db="EMBL/GenBank/DDBJ databases">
        <authorList>
            <person name="Varghese N."/>
            <person name="Submissions S."/>
        </authorList>
    </citation>
    <scope>NUCLEOTIDE SEQUENCE [LARGE SCALE GENOMIC DNA]</scope>
    <source>
        <strain evidence="2">DSM 17453</strain>
    </source>
</reference>
<dbReference type="RefSeq" id="WP_089998326.1">
    <property type="nucleotide sequence ID" value="NZ_FOBV01000001.1"/>
</dbReference>